<comment type="caution">
    <text evidence="9">The sequence shown here is derived from an EMBL/GenBank/DDBJ whole genome shotgun (WGS) entry which is preliminary data.</text>
</comment>
<keyword evidence="10" id="KW-1185">Reference proteome</keyword>
<keyword evidence="3" id="KW-0547">Nucleotide-binding</keyword>
<evidence type="ECO:0000256" key="2">
    <source>
        <dbReference type="ARBA" id="ARBA00022679"/>
    </source>
</evidence>
<dbReference type="Gene3D" id="1.10.510.10">
    <property type="entry name" value="Transferase(Phosphotransferase) domain 1"/>
    <property type="match status" value="1"/>
</dbReference>
<dbReference type="SMART" id="SM00456">
    <property type="entry name" value="WW"/>
    <property type="match status" value="2"/>
</dbReference>
<evidence type="ECO:0000313" key="9">
    <source>
        <dbReference type="EMBL" id="KAJ3057148.1"/>
    </source>
</evidence>
<dbReference type="InterPro" id="IPR000719">
    <property type="entry name" value="Prot_kinase_dom"/>
</dbReference>
<dbReference type="PROSITE" id="PS50020">
    <property type="entry name" value="WW_DOMAIN_2"/>
    <property type="match status" value="2"/>
</dbReference>
<accession>A0AAD5SK31</accession>
<evidence type="ECO:0000313" key="10">
    <source>
        <dbReference type="Proteomes" id="UP001212841"/>
    </source>
</evidence>
<dbReference type="CDD" id="cd00201">
    <property type="entry name" value="WW"/>
    <property type="match status" value="2"/>
</dbReference>
<feature type="domain" description="Protein kinase" evidence="7">
    <location>
        <begin position="1"/>
        <end position="232"/>
    </location>
</feature>
<dbReference type="AlphaFoldDB" id="A0AAD5SK31"/>
<dbReference type="Proteomes" id="UP001212841">
    <property type="component" value="Unassembled WGS sequence"/>
</dbReference>
<organism evidence="9 10">
    <name type="scientific">Rhizophlyctis rosea</name>
    <dbReference type="NCBI Taxonomy" id="64517"/>
    <lineage>
        <taxon>Eukaryota</taxon>
        <taxon>Fungi</taxon>
        <taxon>Fungi incertae sedis</taxon>
        <taxon>Chytridiomycota</taxon>
        <taxon>Chytridiomycota incertae sedis</taxon>
        <taxon>Chytridiomycetes</taxon>
        <taxon>Rhizophlyctidales</taxon>
        <taxon>Rhizophlyctidaceae</taxon>
        <taxon>Rhizophlyctis</taxon>
    </lineage>
</organism>
<sequence>MEQFPDHEGLRDAKTRAEVDILKELSSKYPNRVVKYLDFYANDEDQLVLVMERAQCTVLDLLMERRKLVEPDAKEVIFGMLDALHCVHVEDYVHRDLKPSNLLIMDRSDLSTIKIADFGTCVGNIGYSNLNQQAGTIFYTAPEMLAHNNYGKAVDLWSAGVTAYEILFGDVPFRATQKHVSAKNQLSTIKKGKLEFRGAIISESAKSFLKGLLEFDPAKRFTIDQALDHPWLNTVTGTAAPPPTLPPRAPPALPPRVDTGPIPVVDIPVAQDRQIKSAEHHNLPVRTESLEEGVGSIDSVEEVRLTHERKRSVRFDEVPTVIGVHVEEEEGPYLEPLPGHPGWFLVTQDDETVYFYNEITEESSWEPPDGAAAGTTDEGRGGGAGGLVGAFAPRSSSLPEPPSDEGKNDPDWGTPLSGFPDWRVVVAPDGSQYYCNVVTNETSWTSPDATGTTNPEVEPPALNRLSLSPLAKLRLVPPKQKNSDQPLPSSTESSLHQHKQPSATLATPPPSPNSVPAIRPKPTGFRAPKIQPPSSTAPSPNNHSIAQGWKSMLKKSVAQVAGKVLNSNSPSPAPVVVTHSTTPTPPVQVHVERPVSDGTTPIPPKRTNRAFSMPTAVAAALKAKNAADPEEGSAKGLEGDDGRGFITFPRTTIQQFDTTFRYDTLSDESPPPSPTPPSDDILPSKAPPSSATIADGESDTHEDPGLSAAIPLFKEVPTPCEDDQQFLPASYKQQKLFEIREQSSRFFLRRKPKTTQSQFGRLAESRPQSSVYYFSEPDHPPTVAAAKHAKFIQQFTPHMRYTAKPEGSITLRNLIAVQP</sequence>
<feature type="region of interest" description="Disordered" evidence="6">
    <location>
        <begin position="663"/>
        <end position="705"/>
    </location>
</feature>
<feature type="domain" description="WW" evidence="8">
    <location>
        <begin position="337"/>
        <end position="370"/>
    </location>
</feature>
<dbReference type="PROSITE" id="PS50011">
    <property type="entry name" value="PROTEIN_KINASE_DOM"/>
    <property type="match status" value="1"/>
</dbReference>
<dbReference type="GO" id="GO:0004674">
    <property type="term" value="F:protein serine/threonine kinase activity"/>
    <property type="evidence" value="ECO:0007669"/>
    <property type="project" value="UniProtKB-KW"/>
</dbReference>
<dbReference type="SUPFAM" id="SSF56112">
    <property type="entry name" value="Protein kinase-like (PK-like)"/>
    <property type="match status" value="1"/>
</dbReference>
<keyword evidence="1" id="KW-0723">Serine/threonine-protein kinase</keyword>
<feature type="domain" description="WW" evidence="8">
    <location>
        <begin position="420"/>
        <end position="449"/>
    </location>
</feature>
<dbReference type="Pfam" id="PF00069">
    <property type="entry name" value="Pkinase"/>
    <property type="match status" value="1"/>
</dbReference>
<feature type="region of interest" description="Disordered" evidence="6">
    <location>
        <begin position="234"/>
        <end position="256"/>
    </location>
</feature>
<evidence type="ECO:0000256" key="1">
    <source>
        <dbReference type="ARBA" id="ARBA00022527"/>
    </source>
</evidence>
<feature type="region of interest" description="Disordered" evidence="6">
    <location>
        <begin position="564"/>
        <end position="610"/>
    </location>
</feature>
<feature type="compositionally biased region" description="Pro residues" evidence="6">
    <location>
        <begin position="240"/>
        <end position="254"/>
    </location>
</feature>
<evidence type="ECO:0000256" key="3">
    <source>
        <dbReference type="ARBA" id="ARBA00022741"/>
    </source>
</evidence>
<keyword evidence="2" id="KW-0808">Transferase</keyword>
<gene>
    <name evidence="9" type="ORF">HK097_000076</name>
</gene>
<keyword evidence="4" id="KW-0418">Kinase</keyword>
<dbReference type="InterPro" id="IPR036020">
    <property type="entry name" value="WW_dom_sf"/>
</dbReference>
<dbReference type="InterPro" id="IPR008271">
    <property type="entry name" value="Ser/Thr_kinase_AS"/>
</dbReference>
<dbReference type="PROSITE" id="PS00108">
    <property type="entry name" value="PROTEIN_KINASE_ST"/>
    <property type="match status" value="1"/>
</dbReference>
<evidence type="ECO:0000256" key="4">
    <source>
        <dbReference type="ARBA" id="ARBA00022777"/>
    </source>
</evidence>
<dbReference type="SMART" id="SM00220">
    <property type="entry name" value="S_TKc"/>
    <property type="match status" value="1"/>
</dbReference>
<dbReference type="GO" id="GO:0005524">
    <property type="term" value="F:ATP binding"/>
    <property type="evidence" value="ECO:0007669"/>
    <property type="project" value="UniProtKB-KW"/>
</dbReference>
<name>A0AAD5SK31_9FUNG</name>
<dbReference type="EMBL" id="JADGJD010000010">
    <property type="protein sequence ID" value="KAJ3057148.1"/>
    <property type="molecule type" value="Genomic_DNA"/>
</dbReference>
<evidence type="ECO:0000256" key="6">
    <source>
        <dbReference type="SAM" id="MobiDB-lite"/>
    </source>
</evidence>
<dbReference type="PROSITE" id="PS01159">
    <property type="entry name" value="WW_DOMAIN_1"/>
    <property type="match status" value="1"/>
</dbReference>
<feature type="region of interest" description="Disordered" evidence="6">
    <location>
        <begin position="622"/>
        <end position="646"/>
    </location>
</feature>
<dbReference type="PANTHER" id="PTHR24349">
    <property type="entry name" value="SERINE/THREONINE-PROTEIN KINASE"/>
    <property type="match status" value="1"/>
</dbReference>
<dbReference type="InterPro" id="IPR011009">
    <property type="entry name" value="Kinase-like_dom_sf"/>
</dbReference>
<feature type="compositionally biased region" description="Polar residues" evidence="6">
    <location>
        <begin position="532"/>
        <end position="545"/>
    </location>
</feature>
<dbReference type="Gene3D" id="2.20.70.10">
    <property type="match status" value="2"/>
</dbReference>
<dbReference type="InterPro" id="IPR001202">
    <property type="entry name" value="WW_dom"/>
</dbReference>
<feature type="region of interest" description="Disordered" evidence="6">
    <location>
        <begin position="361"/>
        <end position="415"/>
    </location>
</feature>
<proteinExistence type="predicted"/>
<protein>
    <submittedName>
        <fullName evidence="9">Uncharacterized protein</fullName>
    </submittedName>
</protein>
<reference evidence="9" key="1">
    <citation type="submission" date="2020-05" db="EMBL/GenBank/DDBJ databases">
        <title>Phylogenomic resolution of chytrid fungi.</title>
        <authorList>
            <person name="Stajich J.E."/>
            <person name="Amses K."/>
            <person name="Simmons R."/>
            <person name="Seto K."/>
            <person name="Myers J."/>
            <person name="Bonds A."/>
            <person name="Quandt C.A."/>
            <person name="Barry K."/>
            <person name="Liu P."/>
            <person name="Grigoriev I."/>
            <person name="Longcore J.E."/>
            <person name="James T.Y."/>
        </authorList>
    </citation>
    <scope>NUCLEOTIDE SEQUENCE</scope>
    <source>
        <strain evidence="9">JEL0318</strain>
    </source>
</reference>
<evidence type="ECO:0000259" key="7">
    <source>
        <dbReference type="PROSITE" id="PS50011"/>
    </source>
</evidence>
<dbReference type="InterPro" id="IPR050205">
    <property type="entry name" value="CDPK_Ser/Thr_kinases"/>
</dbReference>
<feature type="region of interest" description="Disordered" evidence="6">
    <location>
        <begin position="442"/>
        <end position="550"/>
    </location>
</feature>
<feature type="compositionally biased region" description="Polar residues" evidence="6">
    <location>
        <begin position="483"/>
        <end position="494"/>
    </location>
</feature>
<evidence type="ECO:0000259" key="8">
    <source>
        <dbReference type="PROSITE" id="PS50020"/>
    </source>
</evidence>
<dbReference type="SUPFAM" id="SSF51045">
    <property type="entry name" value="WW domain"/>
    <property type="match status" value="2"/>
</dbReference>
<keyword evidence="5" id="KW-0067">ATP-binding</keyword>
<evidence type="ECO:0000256" key="5">
    <source>
        <dbReference type="ARBA" id="ARBA00022840"/>
    </source>
</evidence>
<feature type="compositionally biased region" description="Polar residues" evidence="6">
    <location>
        <begin position="442"/>
        <end position="455"/>
    </location>
</feature>